<dbReference type="EMBL" id="JAFREM010000006">
    <property type="protein sequence ID" value="MBO1305355.1"/>
    <property type="molecule type" value="Genomic_DNA"/>
</dbReference>
<protein>
    <submittedName>
        <fullName evidence="3">Uncharacterized protein</fullName>
    </submittedName>
</protein>
<feature type="signal peptide" evidence="2">
    <location>
        <begin position="1"/>
        <end position="24"/>
    </location>
</feature>
<gene>
    <name evidence="3" type="ORF">JZO70_04245</name>
</gene>
<feature type="region of interest" description="Disordered" evidence="1">
    <location>
        <begin position="54"/>
        <end position="76"/>
    </location>
</feature>
<evidence type="ECO:0000256" key="1">
    <source>
        <dbReference type="SAM" id="MobiDB-lite"/>
    </source>
</evidence>
<name>A0ABS3L8D2_9ENTE</name>
<keyword evidence="2" id="KW-0732">Signal</keyword>
<evidence type="ECO:0000313" key="3">
    <source>
        <dbReference type="EMBL" id="MBO1305355.1"/>
    </source>
</evidence>
<dbReference type="Proteomes" id="UP000664601">
    <property type="component" value="Unassembled WGS sequence"/>
</dbReference>
<proteinExistence type="predicted"/>
<comment type="caution">
    <text evidence="3">The sequence shown here is derived from an EMBL/GenBank/DDBJ whole genome shotgun (WGS) entry which is preliminary data.</text>
</comment>
<dbReference type="RefSeq" id="WP_207672299.1">
    <property type="nucleotide sequence ID" value="NZ_JAFREM010000006.1"/>
</dbReference>
<keyword evidence="4" id="KW-1185">Reference proteome</keyword>
<sequence length="236" mass="26109">MKRNKILITLLFLVFLTASSYTLAKFTDRRTYVIGVSNTAVKVAAPAVAQAEQIGEDLQPAESNTEAESIEDESSIEPAQLSPRLIFESDSVTSEQEELSLQEDGIYAIQLYGDALEDGKSSYLAGYLTYTADKKLSYQLGMEEPIDESGEVAESDSTQELPKVSQLFQAETTDPIMQVEASEPSLNQKFITEIPEDSKLHELLSPKEERTTSKIIVTYLGPISEVEQIEELNQAN</sequence>
<evidence type="ECO:0000313" key="4">
    <source>
        <dbReference type="Proteomes" id="UP000664601"/>
    </source>
</evidence>
<feature type="chain" id="PRO_5045048756" evidence="2">
    <location>
        <begin position="25"/>
        <end position="236"/>
    </location>
</feature>
<evidence type="ECO:0000256" key="2">
    <source>
        <dbReference type="SAM" id="SignalP"/>
    </source>
</evidence>
<reference evidence="3 4" key="1">
    <citation type="submission" date="2021-03" db="EMBL/GenBank/DDBJ databases">
        <title>Enterococcal diversity collection.</title>
        <authorList>
            <person name="Gilmore M.S."/>
            <person name="Schwartzman J."/>
            <person name="Van Tyne D."/>
            <person name="Martin M."/>
            <person name="Earl A.M."/>
            <person name="Manson A.L."/>
            <person name="Straub T."/>
            <person name="Salamzade R."/>
            <person name="Saavedra J."/>
            <person name="Lebreton F."/>
            <person name="Prichula J."/>
            <person name="Schaufler K."/>
            <person name="Gaca A."/>
            <person name="Sgardioli B."/>
            <person name="Wagenaar J."/>
            <person name="Strong T."/>
        </authorList>
    </citation>
    <scope>NUCLEOTIDE SEQUENCE [LARGE SCALE GENOMIC DNA]</scope>
    <source>
        <strain evidence="3 4">669A</strain>
    </source>
</reference>
<organism evidence="3 4">
    <name type="scientific">Candidatus Enterococcus moelleringii</name>
    <dbReference type="NCBI Taxonomy" id="2815325"/>
    <lineage>
        <taxon>Bacteria</taxon>
        <taxon>Bacillati</taxon>
        <taxon>Bacillota</taxon>
        <taxon>Bacilli</taxon>
        <taxon>Lactobacillales</taxon>
        <taxon>Enterococcaceae</taxon>
        <taxon>Enterococcus</taxon>
    </lineage>
</organism>
<accession>A0ABS3L8D2</accession>